<evidence type="ECO:0000313" key="13">
    <source>
        <dbReference type="EMBL" id="EMF16678.1"/>
    </source>
</evidence>
<feature type="transmembrane region" description="Helical" evidence="11">
    <location>
        <begin position="199"/>
        <end position="219"/>
    </location>
</feature>
<protein>
    <recommendedName>
        <fullName evidence="8">Cercosporin MFS transporter CTB4</fullName>
    </recommendedName>
    <alternativeName>
        <fullName evidence="9">Cercosporin toxin biosynthesis cluster protein 4</fullName>
    </alternativeName>
</protein>
<feature type="compositionally biased region" description="Polar residues" evidence="10">
    <location>
        <begin position="94"/>
        <end position="104"/>
    </location>
</feature>
<feature type="transmembrane region" description="Helical" evidence="11">
    <location>
        <begin position="502"/>
        <end position="524"/>
    </location>
</feature>
<dbReference type="STRING" id="692275.N1QLQ3"/>
<evidence type="ECO:0000256" key="6">
    <source>
        <dbReference type="ARBA" id="ARBA00038347"/>
    </source>
</evidence>
<keyword evidence="5 11" id="KW-0472">Membrane</keyword>
<dbReference type="Gene3D" id="1.20.1250.20">
    <property type="entry name" value="MFS general substrate transporter like domains"/>
    <property type="match status" value="1"/>
</dbReference>
<feature type="transmembrane region" description="Helical" evidence="11">
    <location>
        <begin position="167"/>
        <end position="193"/>
    </location>
</feature>
<feature type="domain" description="Major facilitator superfamily (MFS) profile" evidence="12">
    <location>
        <begin position="164"/>
        <end position="594"/>
    </location>
</feature>
<dbReference type="InterPro" id="IPR020846">
    <property type="entry name" value="MFS_dom"/>
</dbReference>
<evidence type="ECO:0000256" key="4">
    <source>
        <dbReference type="ARBA" id="ARBA00022989"/>
    </source>
</evidence>
<evidence type="ECO:0000259" key="12">
    <source>
        <dbReference type="PROSITE" id="PS50850"/>
    </source>
</evidence>
<dbReference type="PROSITE" id="PS50850">
    <property type="entry name" value="MFS"/>
    <property type="match status" value="1"/>
</dbReference>
<dbReference type="GO" id="GO:0005886">
    <property type="term" value="C:plasma membrane"/>
    <property type="evidence" value="ECO:0007669"/>
    <property type="project" value="TreeGrafter"/>
</dbReference>
<feature type="transmembrane region" description="Helical" evidence="11">
    <location>
        <begin position="287"/>
        <end position="310"/>
    </location>
</feature>
<dbReference type="AlphaFoldDB" id="N1QLQ3"/>
<dbReference type="PANTHER" id="PTHR23502:SF31">
    <property type="entry name" value="POLYAMINE TRANSPORTER 1"/>
    <property type="match status" value="1"/>
</dbReference>
<feature type="compositionally biased region" description="Basic and acidic residues" evidence="10">
    <location>
        <begin position="32"/>
        <end position="47"/>
    </location>
</feature>
<feature type="region of interest" description="Disordered" evidence="10">
    <location>
        <begin position="94"/>
        <end position="115"/>
    </location>
</feature>
<feature type="transmembrane region" description="Helical" evidence="11">
    <location>
        <begin position="231"/>
        <end position="247"/>
    </location>
</feature>
<feature type="transmembrane region" description="Helical" evidence="11">
    <location>
        <begin position="434"/>
        <end position="453"/>
    </location>
</feature>
<dbReference type="OrthoDB" id="9986881at2759"/>
<keyword evidence="4 11" id="KW-1133">Transmembrane helix</keyword>
<evidence type="ECO:0000256" key="9">
    <source>
        <dbReference type="ARBA" id="ARBA00077167"/>
    </source>
</evidence>
<dbReference type="FunFam" id="1.20.1250.20:FF:000011">
    <property type="entry name" value="MFS multidrug transporter, putative"/>
    <property type="match status" value="1"/>
</dbReference>
<feature type="transmembrane region" description="Helical" evidence="11">
    <location>
        <begin position="395"/>
        <end position="414"/>
    </location>
</feature>
<dbReference type="EMBL" id="KB456260">
    <property type="protein sequence ID" value="EMF16678.1"/>
    <property type="molecule type" value="Genomic_DNA"/>
</dbReference>
<feature type="transmembrane region" description="Helical" evidence="11">
    <location>
        <begin position="531"/>
        <end position="556"/>
    </location>
</feature>
<feature type="compositionally biased region" description="Basic and acidic residues" evidence="10">
    <location>
        <begin position="1"/>
        <end position="21"/>
    </location>
</feature>
<dbReference type="GO" id="GO:0022857">
    <property type="term" value="F:transmembrane transporter activity"/>
    <property type="evidence" value="ECO:0007669"/>
    <property type="project" value="InterPro"/>
</dbReference>
<dbReference type="eggNOG" id="KOG0255">
    <property type="taxonomic scope" value="Eukaryota"/>
</dbReference>
<dbReference type="Proteomes" id="UP000016931">
    <property type="component" value="Unassembled WGS sequence"/>
</dbReference>
<keyword evidence="3 11" id="KW-0812">Transmembrane</keyword>
<dbReference type="InterPro" id="IPR036259">
    <property type="entry name" value="MFS_trans_sf"/>
</dbReference>
<evidence type="ECO:0000256" key="2">
    <source>
        <dbReference type="ARBA" id="ARBA00022448"/>
    </source>
</evidence>
<evidence type="ECO:0000256" key="7">
    <source>
        <dbReference type="ARBA" id="ARBA00053977"/>
    </source>
</evidence>
<accession>N1QLQ3</accession>
<evidence type="ECO:0000256" key="11">
    <source>
        <dbReference type="SAM" id="Phobius"/>
    </source>
</evidence>
<dbReference type="InterPro" id="IPR011701">
    <property type="entry name" value="MFS"/>
</dbReference>
<feature type="compositionally biased region" description="Low complexity" evidence="10">
    <location>
        <begin position="54"/>
        <end position="63"/>
    </location>
</feature>
<name>N1QLQ3_SPHMS</name>
<keyword evidence="2" id="KW-0813">Transport</keyword>
<dbReference type="HOGENOM" id="CLU_008455_11_4_1"/>
<evidence type="ECO:0000256" key="10">
    <source>
        <dbReference type="SAM" id="MobiDB-lite"/>
    </source>
</evidence>
<organism evidence="13 14">
    <name type="scientific">Sphaerulina musiva (strain SO2202)</name>
    <name type="common">Poplar stem canker fungus</name>
    <name type="synonym">Septoria musiva</name>
    <dbReference type="NCBI Taxonomy" id="692275"/>
    <lineage>
        <taxon>Eukaryota</taxon>
        <taxon>Fungi</taxon>
        <taxon>Dikarya</taxon>
        <taxon>Ascomycota</taxon>
        <taxon>Pezizomycotina</taxon>
        <taxon>Dothideomycetes</taxon>
        <taxon>Dothideomycetidae</taxon>
        <taxon>Mycosphaerellales</taxon>
        <taxon>Mycosphaerellaceae</taxon>
        <taxon>Sphaerulina</taxon>
    </lineage>
</organism>
<evidence type="ECO:0000256" key="1">
    <source>
        <dbReference type="ARBA" id="ARBA00004141"/>
    </source>
</evidence>
<feature type="transmembrane region" description="Helical" evidence="11">
    <location>
        <begin position="474"/>
        <end position="496"/>
    </location>
</feature>
<comment type="function">
    <text evidence="7">MFS transporter; part of the gene cluster that mediates the biosynthesis of cercosporin, a light-activated, non-host-selective toxin. The perylenequinone chromophore of cercosporin absorbs light energy to attain an electronically-activated triplet state and produces active oxygen species such as the hydroxyl radical, superoxide, hydrogen peroxide or singlet oxygen upon reaction with oxygen molecules. These reactive oxygen species cause damage to various cellular components including lipids, proteins and nucleic acids. Responsible for secretion and accumulation of cercosporin, but does not play any roles in self-protection against the toxicity of cercosporin.</text>
</comment>
<proteinExistence type="inferred from homology"/>
<sequence length="623" mass="68282">MNAEDRWLSDVERDASPERFHAQSASTPGAGETRDPAATLERHEPMERTVTAMSSSTSSSLSSGIPNERRETTMSRTATQADLERHPTALSRIQTGRSQHSGTVGASLRSRTATRHSRTALPAFGAGKPYPPNLPDREEYVVEFDGPDDPLHAHNWPLRKKLPVTIVLGYVTLTAAFGSSIFSTATGAIATQFDLSREVGILGVSLYVLGFATGPILWAPFSELYGRKAPLLISSFGFSIFNLAVAVGKDAQTVFICRFFSGFFGACPLTIVGAVFADMFSNRQRGLAITVFSIAVFAGPLLAPFIGGFIVDSYLGWRWTEWITSFMGFLGLGLLLIFLEETYAPALLVSKAADLRRRTKNWGIHAKQEEIEIDLRELIEKNLSRPMRMLFTEPIVFLLSIYMAFIYGLLYLFLTFYPIVFQQIYGFSPGVGGLPFFGMILGEIFAGIFMIILQPAYNRKLAANNDVPIPEWRLPPVIVGGVSFAIGLLWFGWTGFRSDIHWIAPTLSGIATGFGLLTIFLQCLNYLIDAYLVFAASAIAANTFLRSLAGAGFPLFATQMINGMGVQWAGTLLGCLAFACVPMPVWFYLRGSKIREKSRFATTFPVASAAAQDASSLSEEKVE</sequence>
<dbReference type="OMA" id="AQNWPLR"/>
<dbReference type="Pfam" id="PF07690">
    <property type="entry name" value="MFS_1"/>
    <property type="match status" value="1"/>
</dbReference>
<feature type="transmembrane region" description="Helical" evidence="11">
    <location>
        <begin position="322"/>
        <end position="339"/>
    </location>
</feature>
<feature type="transmembrane region" description="Helical" evidence="11">
    <location>
        <begin position="259"/>
        <end position="280"/>
    </location>
</feature>
<comment type="similarity">
    <text evidence="6">Belongs to the major facilitator superfamily. CAR1 family.</text>
</comment>
<evidence type="ECO:0000256" key="5">
    <source>
        <dbReference type="ARBA" id="ARBA00023136"/>
    </source>
</evidence>
<reference evidence="13 14" key="1">
    <citation type="journal article" date="2012" name="PLoS Pathog.">
        <title>Diverse lifestyles and strategies of plant pathogenesis encoded in the genomes of eighteen Dothideomycetes fungi.</title>
        <authorList>
            <person name="Ohm R.A."/>
            <person name="Feau N."/>
            <person name="Henrissat B."/>
            <person name="Schoch C.L."/>
            <person name="Horwitz B.A."/>
            <person name="Barry K.W."/>
            <person name="Condon B.J."/>
            <person name="Copeland A.C."/>
            <person name="Dhillon B."/>
            <person name="Glaser F."/>
            <person name="Hesse C.N."/>
            <person name="Kosti I."/>
            <person name="LaButti K."/>
            <person name="Lindquist E.A."/>
            <person name="Lucas S."/>
            <person name="Salamov A.A."/>
            <person name="Bradshaw R.E."/>
            <person name="Ciuffetti L."/>
            <person name="Hamelin R.C."/>
            <person name="Kema G.H.J."/>
            <person name="Lawrence C."/>
            <person name="Scott J.A."/>
            <person name="Spatafora J.W."/>
            <person name="Turgeon B.G."/>
            <person name="de Wit P.J.G.M."/>
            <person name="Zhong S."/>
            <person name="Goodwin S.B."/>
            <person name="Grigoriev I.V."/>
        </authorList>
    </citation>
    <scope>NUCLEOTIDE SEQUENCE [LARGE SCALE GENOMIC DNA]</scope>
    <source>
        <strain evidence="13 14">SO2202</strain>
    </source>
</reference>
<feature type="transmembrane region" description="Helical" evidence="11">
    <location>
        <begin position="568"/>
        <end position="589"/>
    </location>
</feature>
<comment type="subcellular location">
    <subcellularLocation>
        <location evidence="1">Membrane</location>
        <topology evidence="1">Multi-pass membrane protein</topology>
    </subcellularLocation>
</comment>
<dbReference type="SUPFAM" id="SSF103473">
    <property type="entry name" value="MFS general substrate transporter"/>
    <property type="match status" value="1"/>
</dbReference>
<evidence type="ECO:0000256" key="8">
    <source>
        <dbReference type="ARBA" id="ARBA00069139"/>
    </source>
</evidence>
<keyword evidence="14" id="KW-1185">Reference proteome</keyword>
<feature type="region of interest" description="Disordered" evidence="10">
    <location>
        <begin position="1"/>
        <end position="79"/>
    </location>
</feature>
<dbReference type="GeneID" id="27905746"/>
<dbReference type="CDD" id="cd17323">
    <property type="entry name" value="MFS_Tpo1_MDR_like"/>
    <property type="match status" value="1"/>
</dbReference>
<dbReference type="PANTHER" id="PTHR23502">
    <property type="entry name" value="MAJOR FACILITATOR SUPERFAMILY"/>
    <property type="match status" value="1"/>
</dbReference>
<evidence type="ECO:0000256" key="3">
    <source>
        <dbReference type="ARBA" id="ARBA00022692"/>
    </source>
</evidence>
<dbReference type="RefSeq" id="XP_016764799.1">
    <property type="nucleotide sequence ID" value="XM_016908609.1"/>
</dbReference>
<evidence type="ECO:0000313" key="14">
    <source>
        <dbReference type="Proteomes" id="UP000016931"/>
    </source>
</evidence>
<gene>
    <name evidence="13" type="ORF">SEPMUDRAFT_35324</name>
</gene>